<evidence type="ECO:0000256" key="7">
    <source>
        <dbReference type="ARBA" id="ARBA00023136"/>
    </source>
</evidence>
<feature type="transmembrane region" description="Helical" evidence="8">
    <location>
        <begin position="144"/>
        <end position="166"/>
    </location>
</feature>
<evidence type="ECO:0000256" key="2">
    <source>
        <dbReference type="ARBA" id="ARBA00007935"/>
    </source>
</evidence>
<keyword evidence="4" id="KW-1003">Cell membrane</keyword>
<dbReference type="InterPro" id="IPR000522">
    <property type="entry name" value="ABC_transptr_permease_BtuC"/>
</dbReference>
<reference evidence="9" key="1">
    <citation type="journal article" date="2020" name="mSystems">
        <title>Genome- and Community-Level Interaction Insights into Carbon Utilization and Element Cycling Functions of Hydrothermarchaeota in Hydrothermal Sediment.</title>
        <authorList>
            <person name="Zhou Z."/>
            <person name="Liu Y."/>
            <person name="Xu W."/>
            <person name="Pan J."/>
            <person name="Luo Z.H."/>
            <person name="Li M."/>
        </authorList>
    </citation>
    <scope>NUCLEOTIDE SEQUENCE [LARGE SCALE GENOMIC DNA]</scope>
    <source>
        <strain evidence="9">SpSt-1259</strain>
    </source>
</reference>
<keyword evidence="6 8" id="KW-1133">Transmembrane helix</keyword>
<evidence type="ECO:0000313" key="9">
    <source>
        <dbReference type="EMBL" id="HEU97842.1"/>
    </source>
</evidence>
<dbReference type="Pfam" id="PF01032">
    <property type="entry name" value="FecCD"/>
    <property type="match status" value="1"/>
</dbReference>
<accession>A0A7C2UJJ5</accession>
<dbReference type="PANTHER" id="PTHR30472:SF25">
    <property type="entry name" value="ABC TRANSPORTER PERMEASE PROTEIN MJ0876-RELATED"/>
    <property type="match status" value="1"/>
</dbReference>
<feature type="transmembrane region" description="Helical" evidence="8">
    <location>
        <begin position="59"/>
        <end position="79"/>
    </location>
</feature>
<dbReference type="GO" id="GO:0033214">
    <property type="term" value="P:siderophore-iron import into cell"/>
    <property type="evidence" value="ECO:0007669"/>
    <property type="project" value="TreeGrafter"/>
</dbReference>
<evidence type="ECO:0000256" key="8">
    <source>
        <dbReference type="SAM" id="Phobius"/>
    </source>
</evidence>
<keyword evidence="7 8" id="KW-0472">Membrane</keyword>
<dbReference type="GO" id="GO:0005886">
    <property type="term" value="C:plasma membrane"/>
    <property type="evidence" value="ECO:0007669"/>
    <property type="project" value="UniProtKB-SubCell"/>
</dbReference>
<dbReference type="EMBL" id="DSFE01000070">
    <property type="protein sequence ID" value="HEU97842.1"/>
    <property type="molecule type" value="Genomic_DNA"/>
</dbReference>
<dbReference type="PANTHER" id="PTHR30472">
    <property type="entry name" value="FERRIC ENTEROBACTIN TRANSPORT SYSTEM PERMEASE PROTEIN"/>
    <property type="match status" value="1"/>
</dbReference>
<evidence type="ECO:0000256" key="1">
    <source>
        <dbReference type="ARBA" id="ARBA00004651"/>
    </source>
</evidence>
<feature type="transmembrane region" description="Helical" evidence="8">
    <location>
        <begin position="305"/>
        <end position="324"/>
    </location>
</feature>
<dbReference type="Proteomes" id="UP000885664">
    <property type="component" value="Unassembled WGS sequence"/>
</dbReference>
<dbReference type="GO" id="GO:0022857">
    <property type="term" value="F:transmembrane transporter activity"/>
    <property type="evidence" value="ECO:0007669"/>
    <property type="project" value="InterPro"/>
</dbReference>
<evidence type="ECO:0000256" key="5">
    <source>
        <dbReference type="ARBA" id="ARBA00022692"/>
    </source>
</evidence>
<organism evidence="9">
    <name type="scientific">Fervidicoccus fontis</name>
    <dbReference type="NCBI Taxonomy" id="683846"/>
    <lineage>
        <taxon>Archaea</taxon>
        <taxon>Thermoproteota</taxon>
        <taxon>Thermoprotei</taxon>
        <taxon>Fervidicoccales</taxon>
        <taxon>Fervidicoccaceae</taxon>
        <taxon>Fervidicoccus</taxon>
    </lineage>
</organism>
<keyword evidence="5 8" id="KW-0812">Transmembrane</keyword>
<protein>
    <submittedName>
        <fullName evidence="9">Iron ABC transporter permease</fullName>
    </submittedName>
</protein>
<dbReference type="AlphaFoldDB" id="A0A7C2UJJ5"/>
<comment type="similarity">
    <text evidence="2">Belongs to the binding-protein-dependent transport system permease family. FecCD subfamily.</text>
</comment>
<comment type="subcellular location">
    <subcellularLocation>
        <location evidence="1">Cell membrane</location>
        <topology evidence="1">Multi-pass membrane protein</topology>
    </subcellularLocation>
</comment>
<feature type="transmembrane region" description="Helical" evidence="8">
    <location>
        <begin position="91"/>
        <end position="109"/>
    </location>
</feature>
<dbReference type="SUPFAM" id="SSF81345">
    <property type="entry name" value="ABC transporter involved in vitamin B12 uptake, BtuC"/>
    <property type="match status" value="1"/>
</dbReference>
<sequence>MLPSIRRYLEIKRRKLRFVFLLSIAVIFPASLLSIYLGSSGTLPIERWNQGDPIFLLRAYRTITGILAASSLSLNGLLLQTILMNPIVDSSILGISSGAMLGTLLGYIASIKLGLYVVPAFSFLFSLAVTTAIYVLSRIGGFKILVITLGGVMISTMLTSISYMILIVNPTISRGGVAIVLGSLQFSNSTTVYYGLFSLISIMVYLLLRIGKLRKLMLGEDIARSEGIKVEEIRKESILASSISIAFITLAVGPIGFIGLIVPHISRILVGGDPGASAVVSASLAPSLLLLADIASRIAFMPSELPVGIAMSMLGAPYFLFLLLRSVRRGER</sequence>
<evidence type="ECO:0000256" key="3">
    <source>
        <dbReference type="ARBA" id="ARBA00022448"/>
    </source>
</evidence>
<comment type="caution">
    <text evidence="9">The sequence shown here is derived from an EMBL/GenBank/DDBJ whole genome shotgun (WGS) entry which is preliminary data.</text>
</comment>
<evidence type="ECO:0000256" key="6">
    <source>
        <dbReference type="ARBA" id="ARBA00022989"/>
    </source>
</evidence>
<feature type="transmembrane region" description="Helical" evidence="8">
    <location>
        <begin position="115"/>
        <end position="137"/>
    </location>
</feature>
<feature type="transmembrane region" description="Helical" evidence="8">
    <location>
        <begin position="20"/>
        <end position="39"/>
    </location>
</feature>
<keyword evidence="3" id="KW-0813">Transport</keyword>
<dbReference type="CDD" id="cd06550">
    <property type="entry name" value="TM_ABC_iron-siderophores_like"/>
    <property type="match status" value="1"/>
</dbReference>
<feature type="transmembrane region" description="Helical" evidence="8">
    <location>
        <begin position="238"/>
        <end position="262"/>
    </location>
</feature>
<evidence type="ECO:0000256" key="4">
    <source>
        <dbReference type="ARBA" id="ARBA00022475"/>
    </source>
</evidence>
<feature type="transmembrane region" description="Helical" evidence="8">
    <location>
        <begin position="191"/>
        <end position="208"/>
    </location>
</feature>
<gene>
    <name evidence="9" type="ORF">ENO36_03180</name>
</gene>
<name>A0A7C2UJJ5_9CREN</name>
<dbReference type="Gene3D" id="1.10.3470.10">
    <property type="entry name" value="ABC transporter involved in vitamin B12 uptake, BtuC"/>
    <property type="match status" value="1"/>
</dbReference>
<proteinExistence type="inferred from homology"/>
<dbReference type="InterPro" id="IPR037294">
    <property type="entry name" value="ABC_BtuC-like"/>
</dbReference>